<evidence type="ECO:0000313" key="2">
    <source>
        <dbReference type="EMBL" id="CAD7680391.1"/>
    </source>
</evidence>
<name>A0A811YS88_NYCPR</name>
<evidence type="ECO:0000313" key="3">
    <source>
        <dbReference type="Proteomes" id="UP000645828"/>
    </source>
</evidence>
<dbReference type="AlphaFoldDB" id="A0A811YS88"/>
<gene>
    <name evidence="2" type="ORF">NYPRO_LOCUS13189</name>
</gene>
<protein>
    <submittedName>
        <fullName evidence="2">(raccoon dog) hypothetical protein</fullName>
    </submittedName>
</protein>
<proteinExistence type="predicted"/>
<keyword evidence="3" id="KW-1185">Reference proteome</keyword>
<evidence type="ECO:0000256" key="1">
    <source>
        <dbReference type="SAM" id="MobiDB-lite"/>
    </source>
</evidence>
<accession>A0A811YS88</accession>
<organism evidence="2 3">
    <name type="scientific">Nyctereutes procyonoides</name>
    <name type="common">Raccoon dog</name>
    <name type="synonym">Canis procyonoides</name>
    <dbReference type="NCBI Taxonomy" id="34880"/>
    <lineage>
        <taxon>Eukaryota</taxon>
        <taxon>Metazoa</taxon>
        <taxon>Chordata</taxon>
        <taxon>Craniata</taxon>
        <taxon>Vertebrata</taxon>
        <taxon>Euteleostomi</taxon>
        <taxon>Mammalia</taxon>
        <taxon>Eutheria</taxon>
        <taxon>Laurasiatheria</taxon>
        <taxon>Carnivora</taxon>
        <taxon>Caniformia</taxon>
        <taxon>Canidae</taxon>
        <taxon>Nyctereutes</taxon>
    </lineage>
</organism>
<sequence length="87" mass="10093">MNQSESEDPRSKSFHVQGQKKMDTPAQEQRENLLFLCHFAPFGPSVDHTSVRTDLLTQSTEPNANVFWKHPHRCTQRLHFISYLGIL</sequence>
<reference evidence="2" key="1">
    <citation type="submission" date="2020-12" db="EMBL/GenBank/DDBJ databases">
        <authorList>
            <consortium name="Molecular Ecology Group"/>
        </authorList>
    </citation>
    <scope>NUCLEOTIDE SEQUENCE</scope>
    <source>
        <strain evidence="2">TBG_1078</strain>
    </source>
</reference>
<comment type="caution">
    <text evidence="2">The sequence shown here is derived from an EMBL/GenBank/DDBJ whole genome shotgun (WGS) entry which is preliminary data.</text>
</comment>
<dbReference type="EMBL" id="CAJHUB010000749">
    <property type="protein sequence ID" value="CAD7680391.1"/>
    <property type="molecule type" value="Genomic_DNA"/>
</dbReference>
<dbReference type="Proteomes" id="UP000645828">
    <property type="component" value="Unassembled WGS sequence"/>
</dbReference>
<feature type="region of interest" description="Disordered" evidence="1">
    <location>
        <begin position="1"/>
        <end position="27"/>
    </location>
</feature>